<proteinExistence type="predicted"/>
<dbReference type="RefSeq" id="WP_072973423.1">
    <property type="nucleotide sequence ID" value="NZ_FQTY01000002.1"/>
</dbReference>
<dbReference type="Pfam" id="PF03595">
    <property type="entry name" value="SLAC1"/>
    <property type="match status" value="1"/>
</dbReference>
<keyword evidence="3 5" id="KW-1133">Transmembrane helix</keyword>
<organism evidence="6 7">
    <name type="scientific">Tissierella praeacuta DSM 18095</name>
    <dbReference type="NCBI Taxonomy" id="1123404"/>
    <lineage>
        <taxon>Bacteria</taxon>
        <taxon>Bacillati</taxon>
        <taxon>Bacillota</taxon>
        <taxon>Tissierellia</taxon>
        <taxon>Tissierellales</taxon>
        <taxon>Tissierellaceae</taxon>
        <taxon>Tissierella</taxon>
    </lineage>
</organism>
<dbReference type="PANTHER" id="PTHR37955">
    <property type="entry name" value="TELLURITE RESISTANCE PROTEIN TEHA"/>
    <property type="match status" value="1"/>
</dbReference>
<protein>
    <submittedName>
        <fullName evidence="6">Exfoliative toxin A/B</fullName>
    </submittedName>
</protein>
<dbReference type="CDD" id="cd09325">
    <property type="entry name" value="TDT_C4-dicarb_trans"/>
    <property type="match status" value="1"/>
</dbReference>
<comment type="subcellular location">
    <subcellularLocation>
        <location evidence="1">Membrane</location>
        <topology evidence="1">Multi-pass membrane protein</topology>
    </subcellularLocation>
</comment>
<feature type="transmembrane region" description="Helical" evidence="5">
    <location>
        <begin position="125"/>
        <end position="145"/>
    </location>
</feature>
<keyword evidence="7" id="KW-1185">Reference proteome</keyword>
<dbReference type="STRING" id="1123404.SAMN02745784_00832"/>
<dbReference type="EMBL" id="FQTY01000002">
    <property type="protein sequence ID" value="SHE47420.1"/>
    <property type="molecule type" value="Genomic_DNA"/>
</dbReference>
<dbReference type="Proteomes" id="UP000184114">
    <property type="component" value="Unassembled WGS sequence"/>
</dbReference>
<dbReference type="PANTHER" id="PTHR37955:SF1">
    <property type="entry name" value="DEP DOMAIN-CONTAINING PROTEIN"/>
    <property type="match status" value="1"/>
</dbReference>
<sequence>MKEIIKRLPIPIVGLMLALAATGNLVLSYGEKYRNIFGIFSAIILILVLMKIIMFPKGVSESLDNPVVASVFPTLSMGIMLLSTYLKPFASSLAFGMWIIGLVLHIVLIIYFTKKYIFNFNIKKVFPSWFIVYVGIVVGSVTAPAFNRANIGQVLFWFGFISYFLLLPIVFKRVFQIKEIPEPALPTIAIFAAPVALCLAGYINSFQEKNMFIVYLLLTLSQLSYLFVLLQLPRLLKLKFYPSYSAFTFPLVISGISVKLTNGFLVNAEKPITMLKYLVKFEELIGIIIVLYVLIRYISFLFTKTETAK</sequence>
<gene>
    <name evidence="6" type="ORF">SAMN02745784_00832</name>
</gene>
<dbReference type="InterPro" id="IPR038665">
    <property type="entry name" value="Voltage-dep_anion_channel_sf"/>
</dbReference>
<feature type="transmembrane region" description="Helical" evidence="5">
    <location>
        <begin position="183"/>
        <end position="206"/>
    </location>
</feature>
<keyword evidence="4 5" id="KW-0472">Membrane</keyword>
<evidence type="ECO:0000256" key="4">
    <source>
        <dbReference type="ARBA" id="ARBA00023136"/>
    </source>
</evidence>
<feature type="transmembrane region" description="Helical" evidence="5">
    <location>
        <begin position="92"/>
        <end position="113"/>
    </location>
</feature>
<evidence type="ECO:0000313" key="6">
    <source>
        <dbReference type="EMBL" id="SHE47420.1"/>
    </source>
</evidence>
<dbReference type="InterPro" id="IPR052951">
    <property type="entry name" value="Tellurite_res_ion_channel"/>
</dbReference>
<dbReference type="AlphaFoldDB" id="A0A1M4TSF4"/>
<evidence type="ECO:0000256" key="2">
    <source>
        <dbReference type="ARBA" id="ARBA00022692"/>
    </source>
</evidence>
<feature type="transmembrane region" description="Helical" evidence="5">
    <location>
        <begin position="12"/>
        <end position="30"/>
    </location>
</feature>
<dbReference type="GO" id="GO:0005886">
    <property type="term" value="C:plasma membrane"/>
    <property type="evidence" value="ECO:0007669"/>
    <property type="project" value="TreeGrafter"/>
</dbReference>
<accession>A0A1M4TSF4</accession>
<evidence type="ECO:0000256" key="1">
    <source>
        <dbReference type="ARBA" id="ARBA00004141"/>
    </source>
</evidence>
<dbReference type="GO" id="GO:0046583">
    <property type="term" value="F:monoatomic cation efflux transmembrane transporter activity"/>
    <property type="evidence" value="ECO:0007669"/>
    <property type="project" value="TreeGrafter"/>
</dbReference>
<keyword evidence="2 5" id="KW-0812">Transmembrane</keyword>
<feature type="transmembrane region" description="Helical" evidence="5">
    <location>
        <begin position="151"/>
        <end position="171"/>
    </location>
</feature>
<feature type="transmembrane region" description="Helical" evidence="5">
    <location>
        <begin position="36"/>
        <end position="55"/>
    </location>
</feature>
<dbReference type="GeneID" id="90996325"/>
<dbReference type="InterPro" id="IPR004695">
    <property type="entry name" value="SLAC1/Mae1/Ssu1/TehA"/>
</dbReference>
<feature type="transmembrane region" description="Helical" evidence="5">
    <location>
        <begin position="212"/>
        <end position="232"/>
    </location>
</feature>
<dbReference type="Gene3D" id="1.50.10.150">
    <property type="entry name" value="Voltage-dependent anion channel"/>
    <property type="match status" value="1"/>
</dbReference>
<feature type="transmembrane region" description="Helical" evidence="5">
    <location>
        <begin position="284"/>
        <end position="303"/>
    </location>
</feature>
<evidence type="ECO:0000313" key="7">
    <source>
        <dbReference type="Proteomes" id="UP000184114"/>
    </source>
</evidence>
<reference evidence="7" key="1">
    <citation type="submission" date="2016-11" db="EMBL/GenBank/DDBJ databases">
        <authorList>
            <person name="Varghese N."/>
            <person name="Submissions S."/>
        </authorList>
    </citation>
    <scope>NUCLEOTIDE SEQUENCE [LARGE SCALE GENOMIC DNA]</scope>
    <source>
        <strain evidence="7">DSM 18095</strain>
    </source>
</reference>
<feature type="transmembrane region" description="Helical" evidence="5">
    <location>
        <begin position="244"/>
        <end position="264"/>
    </location>
</feature>
<name>A0A1M4TSF4_9FIRM</name>
<evidence type="ECO:0000256" key="3">
    <source>
        <dbReference type="ARBA" id="ARBA00022989"/>
    </source>
</evidence>
<evidence type="ECO:0000256" key="5">
    <source>
        <dbReference type="SAM" id="Phobius"/>
    </source>
</evidence>